<evidence type="ECO:0000313" key="3">
    <source>
        <dbReference type="EMBL" id="GAF70984.1"/>
    </source>
</evidence>
<dbReference type="InterPro" id="IPR038765">
    <property type="entry name" value="Papain-like_cys_pep_sf"/>
</dbReference>
<dbReference type="EMBL" id="BARS01005284">
    <property type="protein sequence ID" value="GAF70984.1"/>
    <property type="molecule type" value="Genomic_DNA"/>
</dbReference>
<dbReference type="SMART" id="SM00645">
    <property type="entry name" value="Pept_C1"/>
    <property type="match status" value="1"/>
</dbReference>
<dbReference type="GO" id="GO:0006508">
    <property type="term" value="P:proteolysis"/>
    <property type="evidence" value="ECO:0007669"/>
    <property type="project" value="InterPro"/>
</dbReference>
<reference evidence="3" key="1">
    <citation type="journal article" date="2014" name="Front. Microbiol.">
        <title>High frequency of phylogenetically diverse reductive dehalogenase-homologous genes in deep subseafloor sedimentary metagenomes.</title>
        <authorList>
            <person name="Kawai M."/>
            <person name="Futagami T."/>
            <person name="Toyoda A."/>
            <person name="Takaki Y."/>
            <person name="Nishi S."/>
            <person name="Hori S."/>
            <person name="Arai W."/>
            <person name="Tsubouchi T."/>
            <person name="Morono Y."/>
            <person name="Uchiyama I."/>
            <person name="Ito T."/>
            <person name="Fujiyama A."/>
            <person name="Inagaki F."/>
            <person name="Takami H."/>
        </authorList>
    </citation>
    <scope>NUCLEOTIDE SEQUENCE</scope>
    <source>
        <strain evidence="3">Expedition CK06-06</strain>
    </source>
</reference>
<comment type="caution">
    <text evidence="3">The sequence shown here is derived from an EMBL/GenBank/DDBJ whole genome shotgun (WGS) entry which is preliminary data.</text>
</comment>
<name>X0RQ79_9ZZZZ</name>
<dbReference type="Gene3D" id="3.90.70.10">
    <property type="entry name" value="Cysteine proteinases"/>
    <property type="match status" value="1"/>
</dbReference>
<evidence type="ECO:0000256" key="1">
    <source>
        <dbReference type="ARBA" id="ARBA00008455"/>
    </source>
</evidence>
<dbReference type="AlphaFoldDB" id="X0RQ79"/>
<dbReference type="InterPro" id="IPR000668">
    <property type="entry name" value="Peptidase_C1A_C"/>
</dbReference>
<dbReference type="GO" id="GO:0008234">
    <property type="term" value="F:cysteine-type peptidase activity"/>
    <property type="evidence" value="ECO:0007669"/>
    <property type="project" value="InterPro"/>
</dbReference>
<dbReference type="Pfam" id="PF00112">
    <property type="entry name" value="Peptidase_C1"/>
    <property type="match status" value="1"/>
</dbReference>
<evidence type="ECO:0000259" key="2">
    <source>
        <dbReference type="SMART" id="SM00645"/>
    </source>
</evidence>
<dbReference type="InterPro" id="IPR013128">
    <property type="entry name" value="Peptidase_C1A"/>
</dbReference>
<proteinExistence type="inferred from homology"/>
<organism evidence="3">
    <name type="scientific">marine sediment metagenome</name>
    <dbReference type="NCBI Taxonomy" id="412755"/>
    <lineage>
        <taxon>unclassified sequences</taxon>
        <taxon>metagenomes</taxon>
        <taxon>ecological metagenomes</taxon>
    </lineage>
</organism>
<accession>X0RQ79</accession>
<gene>
    <name evidence="3" type="ORF">S01H1_10346</name>
</gene>
<dbReference type="PROSITE" id="PS00640">
    <property type="entry name" value="THIOL_PROTEASE_ASN"/>
    <property type="match status" value="1"/>
</dbReference>
<comment type="similarity">
    <text evidence="1">Belongs to the peptidase C1 family.</text>
</comment>
<protein>
    <recommendedName>
        <fullName evidence="2">Peptidase C1A papain C-terminal domain-containing protein</fullName>
    </recommendedName>
</protein>
<dbReference type="SUPFAM" id="SSF54001">
    <property type="entry name" value="Cysteine proteinases"/>
    <property type="match status" value="1"/>
</dbReference>
<sequence>MDEEKPSLGALRSAIERKGAKWQPSITTMSQIAATERKIRLGLRPTSVQLQMITKLGVDKPSTRIRSGESFTSMSNPGPAGLASNHDWRDENGLDWTTPIKDQGGCGSCVAFGTLASLEALLKIRRYKDNNKIIDLSEAHLFYCNDRQCLPGDPRAGWSMDPACDYLKNNGVPDDACYPYTDHNQKCKTCSDWKSRIGYTKIPSWSHTMDVNKMKEKIVNNGPQITGMAVYGDFWDYESGVYEWVDGGLEGYHCVSVVGFDDTNECWICKNSWGTGWGENGWFKIKYGECGIDDVFGMW</sequence>
<dbReference type="InterPro" id="IPR025661">
    <property type="entry name" value="Pept_asp_AS"/>
</dbReference>
<dbReference type="InterPro" id="IPR039417">
    <property type="entry name" value="Peptidase_C1A_papain-like"/>
</dbReference>
<dbReference type="CDD" id="cd02248">
    <property type="entry name" value="Peptidase_C1A"/>
    <property type="match status" value="1"/>
</dbReference>
<dbReference type="PANTHER" id="PTHR12411">
    <property type="entry name" value="CYSTEINE PROTEASE FAMILY C1-RELATED"/>
    <property type="match status" value="1"/>
</dbReference>
<feature type="non-terminal residue" evidence="3">
    <location>
        <position position="299"/>
    </location>
</feature>
<feature type="domain" description="Peptidase C1A papain C-terminal" evidence="2">
    <location>
        <begin position="82"/>
        <end position="298"/>
    </location>
</feature>